<keyword evidence="6" id="KW-0539">Nucleus</keyword>
<dbReference type="GO" id="GO:0006367">
    <property type="term" value="P:transcription initiation at RNA polymerase II promoter"/>
    <property type="evidence" value="ECO:0007669"/>
    <property type="project" value="TreeGrafter"/>
</dbReference>
<dbReference type="InterPro" id="IPR006565">
    <property type="entry name" value="BTP"/>
</dbReference>
<evidence type="ECO:0000259" key="8">
    <source>
        <dbReference type="Pfam" id="PF07524"/>
    </source>
</evidence>
<dbReference type="AlphaFoldDB" id="A0A292PIH9"/>
<dbReference type="InterPro" id="IPR019473">
    <property type="entry name" value="TFIID_su8_C"/>
</dbReference>
<dbReference type="InterPro" id="IPR037818">
    <property type="entry name" value="TAF8"/>
</dbReference>
<evidence type="ECO:0000256" key="4">
    <source>
        <dbReference type="ARBA" id="ARBA00023015"/>
    </source>
</evidence>
<evidence type="ECO:0000256" key="6">
    <source>
        <dbReference type="ARBA" id="ARBA00023242"/>
    </source>
</evidence>
<name>A0A292PIH9_9PEZI</name>
<organism evidence="10 11">
    <name type="scientific">Tuber aestivum</name>
    <name type="common">summer truffle</name>
    <dbReference type="NCBI Taxonomy" id="59557"/>
    <lineage>
        <taxon>Eukaryota</taxon>
        <taxon>Fungi</taxon>
        <taxon>Dikarya</taxon>
        <taxon>Ascomycota</taxon>
        <taxon>Pezizomycotina</taxon>
        <taxon>Pezizomycetes</taxon>
        <taxon>Pezizales</taxon>
        <taxon>Tuberaceae</taxon>
        <taxon>Tuber</taxon>
    </lineage>
</organism>
<feature type="region of interest" description="Disordered" evidence="7">
    <location>
        <begin position="246"/>
        <end position="266"/>
    </location>
</feature>
<keyword evidence="11" id="KW-1185">Reference proteome</keyword>
<dbReference type="CDD" id="cd08049">
    <property type="entry name" value="TAF8"/>
    <property type="match status" value="1"/>
</dbReference>
<evidence type="ECO:0000256" key="1">
    <source>
        <dbReference type="ARBA" id="ARBA00004123"/>
    </source>
</evidence>
<dbReference type="PANTHER" id="PTHR46469">
    <property type="entry name" value="TRANSCRIPTION INITIATION FACTOR TFIID SUBUNIT 8"/>
    <property type="match status" value="1"/>
</dbReference>
<keyword evidence="4" id="KW-0805">Transcription regulation</keyword>
<evidence type="ECO:0000256" key="5">
    <source>
        <dbReference type="ARBA" id="ARBA00023163"/>
    </source>
</evidence>
<feature type="region of interest" description="Disordered" evidence="7">
    <location>
        <begin position="1"/>
        <end position="37"/>
    </location>
</feature>
<dbReference type="InterPro" id="IPR009072">
    <property type="entry name" value="Histone-fold"/>
</dbReference>
<reference evidence="10" key="1">
    <citation type="submission" date="2015-10" db="EMBL/GenBank/DDBJ databases">
        <authorList>
            <person name="Regsiter A."/>
            <person name="william w."/>
        </authorList>
    </citation>
    <scope>NUCLEOTIDE SEQUENCE</scope>
    <source>
        <strain evidence="10">Montdore</strain>
    </source>
</reference>
<evidence type="ECO:0000256" key="3">
    <source>
        <dbReference type="ARBA" id="ARBA00017307"/>
    </source>
</evidence>
<dbReference type="GO" id="GO:0046982">
    <property type="term" value="F:protein heterodimerization activity"/>
    <property type="evidence" value="ECO:0007669"/>
    <property type="project" value="InterPro"/>
</dbReference>
<comment type="similarity">
    <text evidence="2">Belongs to the TAF8 family.</text>
</comment>
<evidence type="ECO:0000256" key="2">
    <source>
        <dbReference type="ARBA" id="ARBA00008767"/>
    </source>
</evidence>
<comment type="subcellular location">
    <subcellularLocation>
        <location evidence="1">Nucleus</location>
    </subcellularLocation>
</comment>
<dbReference type="Proteomes" id="UP001412239">
    <property type="component" value="Unassembled WGS sequence"/>
</dbReference>
<protein>
    <recommendedName>
        <fullName evidence="3">Transcription initiation factor TFIID subunit 8</fullName>
    </recommendedName>
</protein>
<accession>A0A292PIH9</accession>
<feature type="domain" description="Bromodomain associated" evidence="8">
    <location>
        <begin position="44"/>
        <end position="118"/>
    </location>
</feature>
<feature type="domain" description="Transcription factor TFIID subunit 8 C-terminal" evidence="9">
    <location>
        <begin position="170"/>
        <end position="215"/>
    </location>
</feature>
<dbReference type="GO" id="GO:0005669">
    <property type="term" value="C:transcription factor TFIID complex"/>
    <property type="evidence" value="ECO:0007669"/>
    <property type="project" value="InterPro"/>
</dbReference>
<evidence type="ECO:0000313" key="10">
    <source>
        <dbReference type="EMBL" id="CUS06734.1"/>
    </source>
</evidence>
<proteinExistence type="inferred from homology"/>
<dbReference type="Gene3D" id="1.10.20.10">
    <property type="entry name" value="Histone, subunit A"/>
    <property type="match status" value="1"/>
</dbReference>
<keyword evidence="5" id="KW-0804">Transcription</keyword>
<gene>
    <name evidence="10" type="ORF">GSTUAT00009191001</name>
</gene>
<dbReference type="Pfam" id="PF07524">
    <property type="entry name" value="Bromo_TP"/>
    <property type="match status" value="1"/>
</dbReference>
<dbReference type="Pfam" id="PF10406">
    <property type="entry name" value="TAF8_C"/>
    <property type="match status" value="1"/>
</dbReference>
<dbReference type="EMBL" id="LN891398">
    <property type="protein sequence ID" value="CUS06734.1"/>
    <property type="molecule type" value="Genomic_DNA"/>
</dbReference>
<dbReference type="PANTHER" id="PTHR46469:SF1">
    <property type="entry name" value="TRANSCRIPTION INITIATION FACTOR TFIID SUBUNIT 8"/>
    <property type="match status" value="1"/>
</dbReference>
<sequence>MAGALLPQLDMGGMEDHRPSKRQRRGIVPPPPEYEDATPVVSEEMASDLLNRSTAMILKSVGYNGATAVAQERLRQLAEDHYLRMLHVITLLATSQRRTKPTVVDFEDMLQHMGITVSSLESEMLRMPSKTHAFVLPPITPPSPPTPDLTALLGPELADTELQKRSALEDFFPPLPSKHTYKATPLFTERPTEPRVIRERATEEARLAENALRKLLAVSAHAKNNARIRGDVAVSTKRRDRDEAWREAFDESGHEQSGGGSAGAKVNGTGAIKIKTEPTDSFGVFANADALAGVSDHPVTGVGAGSAGGGGEGAGGDKEGDAAYLEVIVNAESRYWRKGRANVRRRPVAGEATAA</sequence>
<evidence type="ECO:0000259" key="9">
    <source>
        <dbReference type="Pfam" id="PF10406"/>
    </source>
</evidence>
<evidence type="ECO:0000313" key="11">
    <source>
        <dbReference type="Proteomes" id="UP001412239"/>
    </source>
</evidence>
<evidence type="ECO:0000256" key="7">
    <source>
        <dbReference type="SAM" id="MobiDB-lite"/>
    </source>
</evidence>